<comment type="pathway">
    <text evidence="1">Cofactor biosynthesis; D-erythroascorbate biosynthesis; dehydro-D-arabinono-1,4-lactone from D-arabinose: step 2/2.</text>
</comment>
<comment type="caution">
    <text evidence="7">The sequence shown here is derived from an EMBL/GenBank/DDBJ whole genome shotgun (WGS) entry which is preliminary data.</text>
</comment>
<reference evidence="7 8" key="1">
    <citation type="journal article" date="2018" name="Elife">
        <title>Functional genomics of lipid metabolism in the oleaginous yeast Rhodosporidium toruloides.</title>
        <authorList>
            <person name="Coradetti S.T."/>
            <person name="Pinel D."/>
            <person name="Geiselman G."/>
            <person name="Ito M."/>
            <person name="Mondo S."/>
            <person name="Reilly M.C."/>
            <person name="Cheng Y.F."/>
            <person name="Bauer S."/>
            <person name="Grigoriev I."/>
            <person name="Gladden J.M."/>
            <person name="Simmons B.A."/>
            <person name="Brem R."/>
            <person name="Arkin A.P."/>
            <person name="Skerker J.M."/>
        </authorList>
    </citation>
    <scope>NUCLEOTIDE SEQUENCE [LARGE SCALE GENOMIC DNA]</scope>
    <source>
        <strain evidence="7 8">NBRC 0880</strain>
    </source>
</reference>
<evidence type="ECO:0000256" key="3">
    <source>
        <dbReference type="ARBA" id="ARBA00023002"/>
    </source>
</evidence>
<dbReference type="EMBL" id="LCTV02000013">
    <property type="protein sequence ID" value="PRQ70950.1"/>
    <property type="molecule type" value="Genomic_DNA"/>
</dbReference>
<feature type="region of interest" description="Disordered" evidence="5">
    <location>
        <begin position="637"/>
        <end position="658"/>
    </location>
</feature>
<dbReference type="Gene3D" id="1.10.45.10">
    <property type="entry name" value="Vanillyl-alcohol Oxidase, Chain A, domain 4"/>
    <property type="match status" value="1"/>
</dbReference>
<evidence type="ECO:0000313" key="7">
    <source>
        <dbReference type="EMBL" id="PRQ70950.1"/>
    </source>
</evidence>
<dbReference type="UniPathway" id="UPA00771">
    <property type="reaction ID" value="UER00766"/>
</dbReference>
<protein>
    <recommendedName>
        <fullName evidence="2">D-arabinono-1,4-lactone oxidase</fullName>
        <ecNumber evidence="2">1.1.3.37</ecNumber>
    </recommendedName>
    <alternativeName>
        <fullName evidence="4">L-galactono-gamma-lactone oxidase</fullName>
    </alternativeName>
</protein>
<name>A0A2S9ZYW5_RHOTO</name>
<feature type="compositionally biased region" description="Basic and acidic residues" evidence="5">
    <location>
        <begin position="358"/>
        <end position="376"/>
    </location>
</feature>
<dbReference type="PANTHER" id="PTHR43762:SF1">
    <property type="entry name" value="D-ARABINONO-1,4-LACTONE OXIDASE"/>
    <property type="match status" value="1"/>
</dbReference>
<sequence>MAPLPPPDQPPLDHLSTADLRRLLAPYTILAGPPLRFTNWATTFTSTSQAVFRPTTVEHVRWAVELARREGTELRAAGAGHSPSDIVCTGGYILDLKGLNRVLDVDPTTQTFHAEGGIILRDLHPILLEKGSLAMSCLGSISDQTLAGAISTSTHGSGVSFPSISTCATFLDIVLPLPSAPVVRVSRDPAEDPDLFHAALCGLGAVGIIVGVGMRVERAFKLEEEVFSMRFDEFSKRWREIAESAEHVRCWWFPQVGRVKISRLNRTNKAITPPSSALTSYLTSTLLPKHIHALILSLTRYIPSLLPYHAWFMWTFHEQPGRVDWGLFFRGVWERVTGRMEGSEVWPSVKGLEEMESEREKQEREAKEEMETKLDRPPSPASSDIGPSPSTTARPTSPPFRPLDVDRPSRPTKLPSDLLTPPYTPPTLSPSSSPPRSISPLAISTTTSSSDEEEVYPRSGRKKLPWPILEDEPSYRVDLGVRIFNYDCGFPQYTYESCVPYPLTGPALYTLNAFHTSELARPGYPLKAHFPIEVRWTERDDGWLSPTGGGRGCYLGAIQYRPFNLPVPYRSYFSSFASLLHTLFTGKPHWAKSHHLSPSDLRALYPRFDDFLRVRERVDPQGVLVNEYVRRHLVDESQGKEGEEGEMERRVRRWKVRP</sequence>
<dbReference type="InterPro" id="IPR007173">
    <property type="entry name" value="ALO_C"/>
</dbReference>
<dbReference type="Gene3D" id="3.30.465.10">
    <property type="match status" value="1"/>
</dbReference>
<feature type="domain" description="FAD-binding PCMH-type" evidence="6">
    <location>
        <begin position="44"/>
        <end position="219"/>
    </location>
</feature>
<keyword evidence="3" id="KW-0560">Oxidoreductase</keyword>
<evidence type="ECO:0000259" key="6">
    <source>
        <dbReference type="PROSITE" id="PS51387"/>
    </source>
</evidence>
<dbReference type="AlphaFoldDB" id="A0A2S9ZYW5"/>
<evidence type="ECO:0000256" key="5">
    <source>
        <dbReference type="SAM" id="MobiDB-lite"/>
    </source>
</evidence>
<dbReference type="Pfam" id="PF01565">
    <property type="entry name" value="FAD_binding_4"/>
    <property type="match status" value="1"/>
</dbReference>
<dbReference type="Proteomes" id="UP000239560">
    <property type="component" value="Unassembled WGS sequence"/>
</dbReference>
<dbReference type="InterPro" id="IPR006094">
    <property type="entry name" value="Oxid_FAD_bind_N"/>
</dbReference>
<dbReference type="GO" id="GO:0016020">
    <property type="term" value="C:membrane"/>
    <property type="evidence" value="ECO:0007669"/>
    <property type="project" value="InterPro"/>
</dbReference>
<evidence type="ECO:0000256" key="2">
    <source>
        <dbReference type="ARBA" id="ARBA00013136"/>
    </source>
</evidence>
<feature type="region of interest" description="Disordered" evidence="5">
    <location>
        <begin position="350"/>
        <end position="458"/>
    </location>
</feature>
<dbReference type="GO" id="GO:0005739">
    <property type="term" value="C:mitochondrion"/>
    <property type="evidence" value="ECO:0007669"/>
    <property type="project" value="TreeGrafter"/>
</dbReference>
<dbReference type="GO" id="GO:0003885">
    <property type="term" value="F:D-arabinono-1,4-lactone oxidase activity"/>
    <property type="evidence" value="ECO:0007669"/>
    <property type="project" value="UniProtKB-EC"/>
</dbReference>
<dbReference type="GO" id="GO:0071949">
    <property type="term" value="F:FAD binding"/>
    <property type="evidence" value="ECO:0007669"/>
    <property type="project" value="InterPro"/>
</dbReference>
<dbReference type="InterPro" id="IPR016166">
    <property type="entry name" value="FAD-bd_PCMH"/>
</dbReference>
<feature type="compositionally biased region" description="Low complexity" evidence="5">
    <location>
        <begin position="429"/>
        <end position="449"/>
    </location>
</feature>
<dbReference type="PANTHER" id="PTHR43762">
    <property type="entry name" value="L-GULONOLACTONE OXIDASE"/>
    <property type="match status" value="1"/>
</dbReference>
<dbReference type="SUPFAM" id="SSF56176">
    <property type="entry name" value="FAD-binding/transporter-associated domain-like"/>
    <property type="match status" value="1"/>
</dbReference>
<evidence type="ECO:0000313" key="8">
    <source>
        <dbReference type="Proteomes" id="UP000239560"/>
    </source>
</evidence>
<dbReference type="PROSITE" id="PS51387">
    <property type="entry name" value="FAD_PCMH"/>
    <property type="match status" value="1"/>
</dbReference>
<dbReference type="PIRSF" id="PIRSF000136">
    <property type="entry name" value="LGO_GLO"/>
    <property type="match status" value="1"/>
</dbReference>
<dbReference type="OrthoDB" id="610608at2759"/>
<organism evidence="7 8">
    <name type="scientific">Rhodotorula toruloides</name>
    <name type="common">Yeast</name>
    <name type="synonym">Rhodosporidium toruloides</name>
    <dbReference type="NCBI Taxonomy" id="5286"/>
    <lineage>
        <taxon>Eukaryota</taxon>
        <taxon>Fungi</taxon>
        <taxon>Dikarya</taxon>
        <taxon>Basidiomycota</taxon>
        <taxon>Pucciniomycotina</taxon>
        <taxon>Microbotryomycetes</taxon>
        <taxon>Sporidiobolales</taxon>
        <taxon>Sporidiobolaceae</taxon>
        <taxon>Rhodotorula</taxon>
    </lineage>
</organism>
<dbReference type="InterPro" id="IPR010031">
    <property type="entry name" value="FAD_lactone_oxidase-like"/>
</dbReference>
<proteinExistence type="predicted"/>
<dbReference type="InterPro" id="IPR016167">
    <property type="entry name" value="FAD-bd_PCMH_sub1"/>
</dbReference>
<gene>
    <name evidence="7" type="ORF">AAT19DRAFT_10490</name>
</gene>
<dbReference type="InterPro" id="IPR016169">
    <property type="entry name" value="FAD-bd_PCMH_sub2"/>
</dbReference>
<dbReference type="Gene3D" id="3.30.43.10">
    <property type="entry name" value="Uridine Diphospho-n-acetylenolpyruvylglucosamine Reductase, domain 2"/>
    <property type="match status" value="1"/>
</dbReference>
<dbReference type="Pfam" id="PF04030">
    <property type="entry name" value="ALO"/>
    <property type="match status" value="2"/>
</dbReference>
<accession>A0A2S9ZYW5</accession>
<dbReference type="InterPro" id="IPR016171">
    <property type="entry name" value="Vanillyl_alc_oxidase_C-sub2"/>
</dbReference>
<evidence type="ECO:0000256" key="4">
    <source>
        <dbReference type="ARBA" id="ARBA00033418"/>
    </source>
</evidence>
<evidence type="ECO:0000256" key="1">
    <source>
        <dbReference type="ARBA" id="ARBA00005083"/>
    </source>
</evidence>
<dbReference type="InterPro" id="IPR036318">
    <property type="entry name" value="FAD-bd_PCMH-like_sf"/>
</dbReference>
<dbReference type="Gene3D" id="3.30.70.2520">
    <property type="match status" value="1"/>
</dbReference>
<dbReference type="EC" id="1.1.3.37" evidence="2"/>